<dbReference type="InterPro" id="IPR011049">
    <property type="entry name" value="Serralysin-like_metalloprot_C"/>
</dbReference>
<dbReference type="PROSITE" id="PS50817">
    <property type="entry name" value="INTEIN_N_TER"/>
    <property type="match status" value="1"/>
</dbReference>
<dbReference type="PANTHER" id="PTHR38340:SF1">
    <property type="entry name" value="S-LAYER PROTEIN"/>
    <property type="match status" value="1"/>
</dbReference>
<dbReference type="GO" id="GO:0005576">
    <property type="term" value="C:extracellular region"/>
    <property type="evidence" value="ECO:0007669"/>
    <property type="project" value="UniProtKB-SubCell"/>
</dbReference>
<name>A0A2T7ULR5_9RHOB</name>
<keyword evidence="6" id="KW-1185">Reference proteome</keyword>
<feature type="domain" description="Hedgehog/Intein (Hint)" evidence="4">
    <location>
        <begin position="314"/>
        <end position="459"/>
    </location>
</feature>
<evidence type="ECO:0000313" key="5">
    <source>
        <dbReference type="EMBL" id="PVE45640.1"/>
    </source>
</evidence>
<dbReference type="EMBL" id="QDDR01000013">
    <property type="protein sequence ID" value="PVE45640.1"/>
    <property type="molecule type" value="Genomic_DNA"/>
</dbReference>
<evidence type="ECO:0000256" key="1">
    <source>
        <dbReference type="ARBA" id="ARBA00004613"/>
    </source>
</evidence>
<dbReference type="Proteomes" id="UP000244810">
    <property type="component" value="Unassembled WGS sequence"/>
</dbReference>
<feature type="region of interest" description="Disordered" evidence="3">
    <location>
        <begin position="1"/>
        <end position="39"/>
    </location>
</feature>
<dbReference type="SUPFAM" id="SSF51294">
    <property type="entry name" value="Hedgehog/intein (Hint) domain"/>
    <property type="match status" value="1"/>
</dbReference>
<gene>
    <name evidence="5" type="ORF">DDE23_20475</name>
</gene>
<comment type="caution">
    <text evidence="5">The sequence shown here is derived from an EMBL/GenBank/DDBJ whole genome shotgun (WGS) entry which is preliminary data.</text>
</comment>
<reference evidence="5 6" key="1">
    <citation type="journal article" date="2011" name="Syst. Appl. Microbiol.">
        <title>Defluviimonas denitrificans gen. nov., sp. nov., and Pararhodobacter aggregans gen. nov., sp. nov., non-phototrophic Rhodobacteraceae from the biofilter of a marine aquaculture.</title>
        <authorList>
            <person name="Foesel B.U."/>
            <person name="Drake H.L."/>
            <person name="Schramm A."/>
        </authorList>
    </citation>
    <scope>NUCLEOTIDE SEQUENCE [LARGE SCALE GENOMIC DNA]</scope>
    <source>
        <strain evidence="5 6">D1-19</strain>
    </source>
</reference>
<dbReference type="OrthoDB" id="6305173at2"/>
<organism evidence="5 6">
    <name type="scientific">Pararhodobacter aggregans</name>
    <dbReference type="NCBI Taxonomy" id="404875"/>
    <lineage>
        <taxon>Bacteria</taxon>
        <taxon>Pseudomonadati</taxon>
        <taxon>Pseudomonadota</taxon>
        <taxon>Alphaproteobacteria</taxon>
        <taxon>Rhodobacterales</taxon>
        <taxon>Paracoccaceae</taxon>
        <taxon>Pararhodobacter</taxon>
    </lineage>
</organism>
<keyword evidence="2" id="KW-0964">Secreted</keyword>
<dbReference type="Gene3D" id="2.170.16.10">
    <property type="entry name" value="Hedgehog/Intein (Hint) domain"/>
    <property type="match status" value="1"/>
</dbReference>
<dbReference type="InterPro" id="IPR006141">
    <property type="entry name" value="Intein_N"/>
</dbReference>
<dbReference type="GO" id="GO:0005509">
    <property type="term" value="F:calcium ion binding"/>
    <property type="evidence" value="ECO:0007669"/>
    <property type="project" value="InterPro"/>
</dbReference>
<dbReference type="PANTHER" id="PTHR38340">
    <property type="entry name" value="S-LAYER PROTEIN"/>
    <property type="match status" value="1"/>
</dbReference>
<evidence type="ECO:0000256" key="2">
    <source>
        <dbReference type="ARBA" id="ARBA00022525"/>
    </source>
</evidence>
<dbReference type="InterPro" id="IPR028992">
    <property type="entry name" value="Hedgehog/Intein_dom"/>
</dbReference>
<evidence type="ECO:0000259" key="4">
    <source>
        <dbReference type="Pfam" id="PF13403"/>
    </source>
</evidence>
<comment type="subcellular location">
    <subcellularLocation>
        <location evidence="1">Secreted</location>
    </subcellularLocation>
</comment>
<evidence type="ECO:0000313" key="6">
    <source>
        <dbReference type="Proteomes" id="UP000244810"/>
    </source>
</evidence>
<dbReference type="InterPro" id="IPR001343">
    <property type="entry name" value="Hemolysn_Ca-bd"/>
</dbReference>
<dbReference type="PROSITE" id="PS00330">
    <property type="entry name" value="HEMOLYSIN_CALCIUM"/>
    <property type="match status" value="2"/>
</dbReference>
<dbReference type="RefSeq" id="WP_116548260.1">
    <property type="nucleotide sequence ID" value="NZ_QDDR01000013.1"/>
</dbReference>
<sequence>MPPRNDTPLTPPAADPGVFDGTDGDDVIRYGDTDGDGDQVTDTGNAINAGAGNDTVYAGYGNDTIDGGAGNDWLFGSQGDDMLSGGEGNDTLWGDEGNDTLHGNDGDDKLIGGAGDDLLIGGDGNDLLIGDGNPGDHGGLSSEDPAEPGFGNDTLVTSTGNDTAFGGSGDDVFRVFDEFGHHVITGGETGETEGDTLDASAVTADLTMYYTGDEKGTFTDYGATVNFSEIEKMYLGTGDDRVEVIDTTTGYVHGGDSFDTLILPEGDDAPEVVITSEVPFPDVPGATSKTGYVMFKDGSRLDFESFEKIENKCICFTPGTLIDTTRGRVAVEELVAGDRVLTRDHGYQPLTWTGRRDLTMADLAGSPEVGPVRIAAGSLGRGLPERDLVVSPRHRMLVTGARAELMFGEREVLVAAQDLLGLPGVSRAGLEAVSYIHVMCERHEIIRAEGSWTESFQPAEAVVDALEDGTRAELLALFPALATEAGRAGFAAARPVLSGAEAKTLFAA</sequence>
<protein>
    <recommendedName>
        <fullName evidence="4">Hedgehog/Intein (Hint) domain-containing protein</fullName>
    </recommendedName>
</protein>
<accession>A0A2T7ULR5</accession>
<dbReference type="AlphaFoldDB" id="A0A2T7ULR5"/>
<dbReference type="Gene3D" id="2.150.10.10">
    <property type="entry name" value="Serralysin-like metalloprotease, C-terminal"/>
    <property type="match status" value="2"/>
</dbReference>
<dbReference type="SUPFAM" id="SSF51120">
    <property type="entry name" value="beta-Roll"/>
    <property type="match status" value="1"/>
</dbReference>
<dbReference type="PRINTS" id="PR00313">
    <property type="entry name" value="CABNDNGRPT"/>
</dbReference>
<dbReference type="Pfam" id="PF00353">
    <property type="entry name" value="HemolysinCabind"/>
    <property type="match status" value="3"/>
</dbReference>
<proteinExistence type="predicted"/>
<dbReference type="InterPro" id="IPR050557">
    <property type="entry name" value="RTX_toxin/Mannuronan_C5-epim"/>
</dbReference>
<evidence type="ECO:0000256" key="3">
    <source>
        <dbReference type="SAM" id="MobiDB-lite"/>
    </source>
</evidence>
<dbReference type="InterPro" id="IPR036844">
    <property type="entry name" value="Hint_dom_sf"/>
</dbReference>
<dbReference type="GO" id="GO:0016539">
    <property type="term" value="P:intein-mediated protein splicing"/>
    <property type="evidence" value="ECO:0007669"/>
    <property type="project" value="InterPro"/>
</dbReference>
<dbReference type="InterPro" id="IPR018511">
    <property type="entry name" value="Hemolysin-typ_Ca-bd_CS"/>
</dbReference>
<feature type="compositionally biased region" description="Pro residues" evidence="3">
    <location>
        <begin position="1"/>
        <end position="14"/>
    </location>
</feature>
<feature type="region of interest" description="Disordered" evidence="3">
    <location>
        <begin position="125"/>
        <end position="154"/>
    </location>
</feature>
<dbReference type="Pfam" id="PF13403">
    <property type="entry name" value="Hint_2"/>
    <property type="match status" value="1"/>
</dbReference>